<reference evidence="6" key="1">
    <citation type="submission" date="2021-03" db="EMBL/GenBank/DDBJ databases">
        <authorList>
            <consortium name="Genoscope - CEA"/>
            <person name="William W."/>
        </authorList>
    </citation>
    <scope>NUCLEOTIDE SEQUENCE</scope>
    <source>
        <strain evidence="6">Doubled-haploid Pahang</strain>
    </source>
</reference>
<keyword evidence="4" id="KW-1133">Transmembrane helix</keyword>
<evidence type="ECO:0000256" key="1">
    <source>
        <dbReference type="ARBA" id="ARBA00013081"/>
    </source>
</evidence>
<evidence type="ECO:0000259" key="5">
    <source>
        <dbReference type="Pfam" id="PF00481"/>
    </source>
</evidence>
<organism evidence="7 8">
    <name type="scientific">Musa acuminata subsp. malaccensis</name>
    <name type="common">Wild banana</name>
    <name type="synonym">Musa malaccensis</name>
    <dbReference type="NCBI Taxonomy" id="214687"/>
    <lineage>
        <taxon>Eukaryota</taxon>
        <taxon>Viridiplantae</taxon>
        <taxon>Streptophyta</taxon>
        <taxon>Embryophyta</taxon>
        <taxon>Tracheophyta</taxon>
        <taxon>Spermatophyta</taxon>
        <taxon>Magnoliopsida</taxon>
        <taxon>Liliopsida</taxon>
        <taxon>Zingiberales</taxon>
        <taxon>Musaceae</taxon>
        <taxon>Musa</taxon>
    </lineage>
</organism>
<dbReference type="EC" id="3.1.3.16" evidence="1"/>
<keyword evidence="4" id="KW-0812">Transmembrane</keyword>
<feature type="transmembrane region" description="Helical" evidence="4">
    <location>
        <begin position="150"/>
        <end position="175"/>
    </location>
</feature>
<dbReference type="GO" id="GO:0004722">
    <property type="term" value="F:protein serine/threonine phosphatase activity"/>
    <property type="evidence" value="ECO:0007669"/>
    <property type="project" value="UniProtKB-EC"/>
</dbReference>
<dbReference type="EMBL" id="HG996472">
    <property type="protein sequence ID" value="CAG1833362.1"/>
    <property type="molecule type" value="Genomic_DNA"/>
</dbReference>
<comment type="catalytic activity">
    <reaction evidence="3">
        <text>O-phospho-L-threonyl-[protein] + H2O = L-threonyl-[protein] + phosphate</text>
        <dbReference type="Rhea" id="RHEA:47004"/>
        <dbReference type="Rhea" id="RHEA-COMP:11060"/>
        <dbReference type="Rhea" id="RHEA-COMP:11605"/>
        <dbReference type="ChEBI" id="CHEBI:15377"/>
        <dbReference type="ChEBI" id="CHEBI:30013"/>
        <dbReference type="ChEBI" id="CHEBI:43474"/>
        <dbReference type="ChEBI" id="CHEBI:61977"/>
        <dbReference type="EC" id="3.1.3.16"/>
    </reaction>
</comment>
<dbReference type="AlphaFoldDB" id="A0A804KD53"/>
<dbReference type="OMA" id="CHIFFLM"/>
<evidence type="ECO:0000313" key="7">
    <source>
        <dbReference type="EnsemblPlants" id="Ma08_p32050.1"/>
    </source>
</evidence>
<reference evidence="7" key="2">
    <citation type="submission" date="2021-05" db="UniProtKB">
        <authorList>
            <consortium name="EnsemblPlants"/>
        </authorList>
    </citation>
    <scope>IDENTIFICATION</scope>
    <source>
        <strain evidence="7">subsp. malaccensis</strain>
    </source>
</reference>
<keyword evidence="8" id="KW-1185">Reference proteome</keyword>
<protein>
    <recommendedName>
        <fullName evidence="1">protein-serine/threonine phosphatase</fullName>
        <ecNumber evidence="1">3.1.3.16</ecNumber>
    </recommendedName>
</protein>
<dbReference type="Gene3D" id="3.60.40.10">
    <property type="entry name" value="PPM-type phosphatase domain"/>
    <property type="match status" value="1"/>
</dbReference>
<dbReference type="InterPro" id="IPR036457">
    <property type="entry name" value="PPM-type-like_dom_sf"/>
</dbReference>
<dbReference type="Gramene" id="Ma08_t32050.1">
    <property type="protein sequence ID" value="Ma08_p32050.1"/>
    <property type="gene ID" value="Ma08_g32050"/>
</dbReference>
<gene>
    <name evidence="6" type="ORF">GSMUA_92830.1</name>
</gene>
<dbReference type="InterPro" id="IPR001932">
    <property type="entry name" value="PPM-type_phosphatase-like_dom"/>
</dbReference>
<dbReference type="InParanoid" id="A0A804KD53"/>
<accession>A0A804KD53</accession>
<keyword evidence="4" id="KW-0472">Membrane</keyword>
<dbReference type="EnsemblPlants" id="Ma08_t32050.1">
    <property type="protein sequence ID" value="Ma08_p32050.1"/>
    <property type="gene ID" value="Ma08_g32050"/>
</dbReference>
<dbReference type="Proteomes" id="UP000012960">
    <property type="component" value="Unplaced"/>
</dbReference>
<feature type="domain" description="PPM-type phosphatase" evidence="5">
    <location>
        <begin position="19"/>
        <end position="101"/>
    </location>
</feature>
<sequence>MHGKGWLLHRLFDHRLEENVEEREPVTTSAGELGRLNIVGSAEIGPHPCWPGDLCLSRSPGDVDAGEFIISVPHVKQLSDAGGKLIIASDGIWDASTSEMAANCFCQAWFLAPSESVSGHAGSIFSTGSKPWQGAVAPFSLFPHKHPHRFLIFLLVCCHIFFLMGCMIISLYLYLH</sequence>
<name>A0A804KD53_MUSAM</name>
<evidence type="ECO:0000256" key="3">
    <source>
        <dbReference type="ARBA" id="ARBA00048336"/>
    </source>
</evidence>
<evidence type="ECO:0000256" key="4">
    <source>
        <dbReference type="SAM" id="Phobius"/>
    </source>
</evidence>
<comment type="catalytic activity">
    <reaction evidence="2">
        <text>O-phospho-L-seryl-[protein] + H2O = L-seryl-[protein] + phosphate</text>
        <dbReference type="Rhea" id="RHEA:20629"/>
        <dbReference type="Rhea" id="RHEA-COMP:9863"/>
        <dbReference type="Rhea" id="RHEA-COMP:11604"/>
        <dbReference type="ChEBI" id="CHEBI:15377"/>
        <dbReference type="ChEBI" id="CHEBI:29999"/>
        <dbReference type="ChEBI" id="CHEBI:43474"/>
        <dbReference type="ChEBI" id="CHEBI:83421"/>
        <dbReference type="EC" id="3.1.3.16"/>
    </reaction>
</comment>
<dbReference type="Pfam" id="PF00481">
    <property type="entry name" value="PP2C"/>
    <property type="match status" value="1"/>
</dbReference>
<evidence type="ECO:0000256" key="2">
    <source>
        <dbReference type="ARBA" id="ARBA00047761"/>
    </source>
</evidence>
<evidence type="ECO:0000313" key="6">
    <source>
        <dbReference type="EMBL" id="CAG1833362.1"/>
    </source>
</evidence>
<proteinExistence type="predicted"/>
<evidence type="ECO:0000313" key="8">
    <source>
        <dbReference type="Proteomes" id="UP000012960"/>
    </source>
</evidence>
<dbReference type="SUPFAM" id="SSF81606">
    <property type="entry name" value="PP2C-like"/>
    <property type="match status" value="1"/>
</dbReference>